<reference evidence="1 2" key="1">
    <citation type="journal article" date="2015" name="Proc. Natl. Acad. Sci. U.S.A.">
        <title>The resurrection genome of Boea hygrometrica: A blueprint for survival of dehydration.</title>
        <authorList>
            <person name="Xiao L."/>
            <person name="Yang G."/>
            <person name="Zhang L."/>
            <person name="Yang X."/>
            <person name="Zhao S."/>
            <person name="Ji Z."/>
            <person name="Zhou Q."/>
            <person name="Hu M."/>
            <person name="Wang Y."/>
            <person name="Chen M."/>
            <person name="Xu Y."/>
            <person name="Jin H."/>
            <person name="Xiao X."/>
            <person name="Hu G."/>
            <person name="Bao F."/>
            <person name="Hu Y."/>
            <person name="Wan P."/>
            <person name="Li L."/>
            <person name="Deng X."/>
            <person name="Kuang T."/>
            <person name="Xiang C."/>
            <person name="Zhu J.K."/>
            <person name="Oliver M.J."/>
            <person name="He Y."/>
        </authorList>
    </citation>
    <scope>NUCLEOTIDE SEQUENCE [LARGE SCALE GENOMIC DNA]</scope>
    <source>
        <strain evidence="2">cv. XS01</strain>
    </source>
</reference>
<dbReference type="AlphaFoldDB" id="A0A2Z6ZU24"/>
<accession>A0A2Z6ZU24</accession>
<evidence type="ECO:0000313" key="2">
    <source>
        <dbReference type="Proteomes" id="UP000250235"/>
    </source>
</evidence>
<keyword evidence="2" id="KW-1185">Reference proteome</keyword>
<dbReference type="Proteomes" id="UP000250235">
    <property type="component" value="Unassembled WGS sequence"/>
</dbReference>
<dbReference type="EMBL" id="KV111639">
    <property type="protein sequence ID" value="KZT76549.1"/>
    <property type="molecule type" value="Genomic_DNA"/>
</dbReference>
<evidence type="ECO:0000313" key="1">
    <source>
        <dbReference type="EMBL" id="KZT76549.1"/>
    </source>
</evidence>
<protein>
    <submittedName>
        <fullName evidence="1">Uncharacterized protein</fullName>
    </submittedName>
</protein>
<name>A0A2Z6ZU24_9LAMI</name>
<gene>
    <name evidence="1" type="ORF">F511_46427</name>
</gene>
<organism evidence="1 2">
    <name type="scientific">Dorcoceras hygrometricum</name>
    <dbReference type="NCBI Taxonomy" id="472368"/>
    <lineage>
        <taxon>Eukaryota</taxon>
        <taxon>Viridiplantae</taxon>
        <taxon>Streptophyta</taxon>
        <taxon>Embryophyta</taxon>
        <taxon>Tracheophyta</taxon>
        <taxon>Spermatophyta</taxon>
        <taxon>Magnoliopsida</taxon>
        <taxon>eudicotyledons</taxon>
        <taxon>Gunneridae</taxon>
        <taxon>Pentapetalae</taxon>
        <taxon>asterids</taxon>
        <taxon>lamiids</taxon>
        <taxon>Lamiales</taxon>
        <taxon>Gesneriaceae</taxon>
        <taxon>Didymocarpoideae</taxon>
        <taxon>Trichosporeae</taxon>
        <taxon>Loxocarpinae</taxon>
        <taxon>Dorcoceras</taxon>
    </lineage>
</organism>
<proteinExistence type="predicted"/>
<sequence length="69" mass="7469">MARFNFHAGRVMAACWPDVANGHAQDVAQRRAQLGCAMGCASRMAARYVGGGRRRAAAVRRCLRQCCDG</sequence>